<gene>
    <name evidence="2" type="ORF">BN874_1620007</name>
</gene>
<comment type="caution">
    <text evidence="2">The sequence shown here is derived from an EMBL/GenBank/DDBJ whole genome shotgun (WGS) entry which is preliminary data.</text>
</comment>
<evidence type="ECO:0000256" key="1">
    <source>
        <dbReference type="SAM" id="MobiDB-lite"/>
    </source>
</evidence>
<keyword evidence="3" id="KW-1185">Reference proteome</keyword>
<feature type="region of interest" description="Disordered" evidence="1">
    <location>
        <begin position="52"/>
        <end position="72"/>
    </location>
</feature>
<evidence type="ECO:0000313" key="3">
    <source>
        <dbReference type="Proteomes" id="UP000019184"/>
    </source>
</evidence>
<name>A0A7U7GAU5_9GAMM</name>
<reference evidence="2 3" key="1">
    <citation type="journal article" date="2014" name="ISME J.">
        <title>Candidatus Competibacter-lineage genomes retrieved from metagenomes reveal functional metabolic diversity.</title>
        <authorList>
            <person name="McIlroy S.J."/>
            <person name="Albertsen M."/>
            <person name="Andresen E.K."/>
            <person name="Saunders A.M."/>
            <person name="Kristiansen R."/>
            <person name="Stokholm-Bjerregaard M."/>
            <person name="Nielsen K.L."/>
            <person name="Nielsen P.H."/>
        </authorList>
    </citation>
    <scope>NUCLEOTIDE SEQUENCE [LARGE SCALE GENOMIC DNA]</scope>
    <source>
        <strain evidence="2 3">Run_B_J11</strain>
    </source>
</reference>
<dbReference type="EMBL" id="CBTK010000071">
    <property type="protein sequence ID" value="CDH44348.1"/>
    <property type="molecule type" value="Genomic_DNA"/>
</dbReference>
<dbReference type="AlphaFoldDB" id="A0A7U7GAU5"/>
<dbReference type="Proteomes" id="UP000019184">
    <property type="component" value="Unassembled WGS sequence"/>
</dbReference>
<protein>
    <submittedName>
        <fullName evidence="2">Uncharacterized protein</fullName>
    </submittedName>
</protein>
<evidence type="ECO:0000313" key="2">
    <source>
        <dbReference type="EMBL" id="CDH44348.1"/>
    </source>
</evidence>
<accession>A0A7U7GAU5</accession>
<sequence length="72" mass="7893">MAPGPFGSGIIAGLWEKPEHFSPTTELEMRQPHAEPLIEMLPLATAGVADYQRRARHGLSTAAPGQRRDRTD</sequence>
<proteinExistence type="predicted"/>
<organism evidence="2 3">
    <name type="scientific">Candidatus Contendobacter odensis Run_B_J11</name>
    <dbReference type="NCBI Taxonomy" id="1400861"/>
    <lineage>
        <taxon>Bacteria</taxon>
        <taxon>Pseudomonadati</taxon>
        <taxon>Pseudomonadota</taxon>
        <taxon>Gammaproteobacteria</taxon>
        <taxon>Candidatus Competibacteraceae</taxon>
        <taxon>Candidatus Contendibacter</taxon>
    </lineage>
</organism>